<dbReference type="Proteomes" id="UP001204144">
    <property type="component" value="Unassembled WGS sequence"/>
</dbReference>
<reference evidence="2 3" key="1">
    <citation type="submission" date="2018-11" db="EMBL/GenBank/DDBJ databases">
        <title>Novel bacteria species description.</title>
        <authorList>
            <person name="Han J.-H."/>
        </authorList>
    </citation>
    <scope>NUCLEOTIDE SEQUENCE [LARGE SCALE GENOMIC DNA]</scope>
    <source>
        <strain evidence="2 3">KCTC23259</strain>
    </source>
</reference>
<dbReference type="PANTHER" id="PTHR12110">
    <property type="entry name" value="HYDROXYPYRUVATE ISOMERASE"/>
    <property type="match status" value="1"/>
</dbReference>
<sequence length="271" mass="30770">MNLLLWGTEIDERLFPVLEQIKEIGYDGVEVPIFNTNPEHWYAWRKKLDELGLARVAVTINGPGESFISQDPQERKNTLERNKKALDCAMILGSDLLTGPYHSALGVFTGSKATSQEKLWAKEGLWDLAEYADSLGITLGLEYLNRFESYLVSCADELLELVNYVNHPACKIMFDTFHANIEEKNMAEAIKKIGEKLVHVQLSENDRGTLGQGRVEIPEVIEALKSINYDGMLSIEAFSEKLAAANIWRKMFESEEQLMKDSYEYLKSIIK</sequence>
<dbReference type="EMBL" id="RJUF01000181">
    <property type="protein sequence ID" value="MCP9765207.1"/>
    <property type="molecule type" value="Genomic_DNA"/>
</dbReference>
<evidence type="ECO:0000259" key="1">
    <source>
        <dbReference type="Pfam" id="PF01261"/>
    </source>
</evidence>
<accession>A0AAE3H677</accession>
<dbReference type="InterPro" id="IPR050312">
    <property type="entry name" value="IolE/XylAMocC-like"/>
</dbReference>
<evidence type="ECO:0000313" key="3">
    <source>
        <dbReference type="Proteomes" id="UP001204144"/>
    </source>
</evidence>
<comment type="caution">
    <text evidence="2">The sequence shown here is derived from an EMBL/GenBank/DDBJ whole genome shotgun (WGS) entry which is preliminary data.</text>
</comment>
<dbReference type="SUPFAM" id="SSF51658">
    <property type="entry name" value="Xylose isomerase-like"/>
    <property type="match status" value="1"/>
</dbReference>
<keyword evidence="2" id="KW-0413">Isomerase</keyword>
<name>A0AAE3H677_9BACT</name>
<feature type="domain" description="Xylose isomerase-like TIM barrel" evidence="1">
    <location>
        <begin position="18"/>
        <end position="268"/>
    </location>
</feature>
<organism evidence="2 3">
    <name type="scientific">Lacihabitans soyangensis</name>
    <dbReference type="NCBI Taxonomy" id="869394"/>
    <lineage>
        <taxon>Bacteria</taxon>
        <taxon>Pseudomonadati</taxon>
        <taxon>Bacteroidota</taxon>
        <taxon>Cytophagia</taxon>
        <taxon>Cytophagales</taxon>
        <taxon>Leadbetterellaceae</taxon>
        <taxon>Lacihabitans</taxon>
    </lineage>
</organism>
<proteinExistence type="predicted"/>
<dbReference type="Gene3D" id="3.20.20.150">
    <property type="entry name" value="Divalent-metal-dependent TIM barrel enzymes"/>
    <property type="match status" value="1"/>
</dbReference>
<dbReference type="InterPro" id="IPR036237">
    <property type="entry name" value="Xyl_isomerase-like_sf"/>
</dbReference>
<evidence type="ECO:0000313" key="2">
    <source>
        <dbReference type="EMBL" id="MCP9765207.1"/>
    </source>
</evidence>
<dbReference type="AlphaFoldDB" id="A0AAE3H677"/>
<dbReference type="PANTHER" id="PTHR12110:SF41">
    <property type="entry name" value="INOSOSE DEHYDRATASE"/>
    <property type="match status" value="1"/>
</dbReference>
<gene>
    <name evidence="2" type="ORF">EGI31_19910</name>
</gene>
<keyword evidence="3" id="KW-1185">Reference proteome</keyword>
<protein>
    <submittedName>
        <fullName evidence="2">Sugar phosphate isomerase/epimerase</fullName>
    </submittedName>
</protein>
<dbReference type="GO" id="GO:0016853">
    <property type="term" value="F:isomerase activity"/>
    <property type="evidence" value="ECO:0007669"/>
    <property type="project" value="UniProtKB-KW"/>
</dbReference>
<dbReference type="Pfam" id="PF01261">
    <property type="entry name" value="AP_endonuc_2"/>
    <property type="match status" value="1"/>
</dbReference>
<dbReference type="InterPro" id="IPR013022">
    <property type="entry name" value="Xyl_isomerase-like_TIM-brl"/>
</dbReference>